<dbReference type="GO" id="GO:1990542">
    <property type="term" value="P:mitochondrial transmembrane transport"/>
    <property type="evidence" value="ECO:0007669"/>
    <property type="project" value="InterPro"/>
</dbReference>
<evidence type="ECO:0000256" key="11">
    <source>
        <dbReference type="RuleBase" id="RU369018"/>
    </source>
</evidence>
<keyword evidence="6 11" id="KW-0999">Mitochondrion inner membrane</keyword>
<evidence type="ECO:0000256" key="6">
    <source>
        <dbReference type="ARBA" id="ARBA00022792"/>
    </source>
</evidence>
<keyword evidence="4" id="KW-0812">Transmembrane</keyword>
<evidence type="ECO:0000256" key="7">
    <source>
        <dbReference type="ARBA" id="ARBA00022989"/>
    </source>
</evidence>
<accession>A0A7J7XIN6</accession>
<dbReference type="PANTHER" id="PTHR45760:SF1">
    <property type="entry name" value="MITOCHONDRIAL GLUTATHIONE TRANSPORTER SLC25A39-RELATED"/>
    <property type="match status" value="1"/>
</dbReference>
<dbReference type="EMBL" id="JABWUV010000006">
    <property type="protein sequence ID" value="KAF6349216.1"/>
    <property type="molecule type" value="Genomic_DNA"/>
</dbReference>
<dbReference type="AlphaFoldDB" id="A0A7J7XIN6"/>
<dbReference type="InterPro" id="IPR045315">
    <property type="entry name" value="Mtm1-like"/>
</dbReference>
<dbReference type="InterPro" id="IPR023395">
    <property type="entry name" value="MCP_dom_sf"/>
</dbReference>
<dbReference type="GO" id="GO:0005743">
    <property type="term" value="C:mitochondrial inner membrane"/>
    <property type="evidence" value="ECO:0007669"/>
    <property type="project" value="UniProtKB-SubCell"/>
</dbReference>
<comment type="function">
    <text evidence="11">Mitochondrial transporter required for glutathione import into mitochondria. Glutathione, which plays key roles in oxidative metabolism, is produced exclusively in the cytosol and is imported in many organelles. Mitochondrial glutathione is required for the activity and stability of proteins containing iron-sulfur clusters, as well as erythropoiesis.</text>
</comment>
<keyword evidence="10" id="KW-0472">Membrane</keyword>
<evidence type="ECO:0000256" key="2">
    <source>
        <dbReference type="ARBA" id="ARBA00006375"/>
    </source>
</evidence>
<evidence type="ECO:0000256" key="10">
    <source>
        <dbReference type="ARBA" id="ARBA00023136"/>
    </source>
</evidence>
<comment type="caution">
    <text evidence="12">The sequence shown here is derived from an EMBL/GenBank/DDBJ whole genome shotgun (WGS) entry which is preliminary data.</text>
</comment>
<evidence type="ECO:0000256" key="1">
    <source>
        <dbReference type="ARBA" id="ARBA00004448"/>
    </source>
</evidence>
<dbReference type="Proteomes" id="UP000527355">
    <property type="component" value="Unassembled WGS sequence"/>
</dbReference>
<keyword evidence="3 11" id="KW-0813">Transport</keyword>
<evidence type="ECO:0000313" key="13">
    <source>
        <dbReference type="Proteomes" id="UP000527355"/>
    </source>
</evidence>
<protein>
    <recommendedName>
        <fullName evidence="11">Mitochondrial glutathione transporter SLC25A39</fullName>
    </recommendedName>
    <alternativeName>
        <fullName evidence="11">Solute carrier family 25 member 39</fullName>
    </alternativeName>
</protein>
<gene>
    <name evidence="12" type="ORF">mMyoMyo1_011766</name>
</gene>
<proteinExistence type="inferred from homology"/>
<keyword evidence="5 11" id="KW-0677">Repeat</keyword>
<comment type="subcellular location">
    <subcellularLocation>
        <location evidence="1 11">Mitochondrion inner membrane</location>
        <topology evidence="1 11">Multi-pass membrane protein</topology>
    </subcellularLocation>
</comment>
<keyword evidence="7" id="KW-1133">Transmembrane helix</keyword>
<dbReference type="SUPFAM" id="SSF103506">
    <property type="entry name" value="Mitochondrial carrier"/>
    <property type="match status" value="1"/>
</dbReference>
<keyword evidence="9 11" id="KW-0496">Mitochondrion</keyword>
<name>A0A7J7XIN6_MYOMY</name>
<evidence type="ECO:0000256" key="8">
    <source>
        <dbReference type="ARBA" id="ARBA00023004"/>
    </source>
</evidence>
<organism evidence="12 13">
    <name type="scientific">Myotis myotis</name>
    <name type="common">Greater mouse-eared bat</name>
    <name type="synonym">Vespertilio myotis</name>
    <dbReference type="NCBI Taxonomy" id="51298"/>
    <lineage>
        <taxon>Eukaryota</taxon>
        <taxon>Metazoa</taxon>
        <taxon>Chordata</taxon>
        <taxon>Craniata</taxon>
        <taxon>Vertebrata</taxon>
        <taxon>Euteleostomi</taxon>
        <taxon>Mammalia</taxon>
        <taxon>Eutheria</taxon>
        <taxon>Laurasiatheria</taxon>
        <taxon>Chiroptera</taxon>
        <taxon>Yangochiroptera</taxon>
        <taxon>Vespertilionidae</taxon>
        <taxon>Myotis</taxon>
    </lineage>
</organism>
<reference evidence="12 13" key="1">
    <citation type="journal article" date="2020" name="Nature">
        <title>Six reference-quality genomes reveal evolution of bat adaptations.</title>
        <authorList>
            <person name="Jebb D."/>
            <person name="Huang Z."/>
            <person name="Pippel M."/>
            <person name="Hughes G.M."/>
            <person name="Lavrichenko K."/>
            <person name="Devanna P."/>
            <person name="Winkler S."/>
            <person name="Jermiin L.S."/>
            <person name="Skirmuntt E.C."/>
            <person name="Katzourakis A."/>
            <person name="Burkitt-Gray L."/>
            <person name="Ray D.A."/>
            <person name="Sullivan K.A.M."/>
            <person name="Roscito J.G."/>
            <person name="Kirilenko B.M."/>
            <person name="Davalos L.M."/>
            <person name="Corthals A.P."/>
            <person name="Power M.L."/>
            <person name="Jones G."/>
            <person name="Ransome R.D."/>
            <person name="Dechmann D.K.N."/>
            <person name="Locatelli A.G."/>
            <person name="Puechmaille S.J."/>
            <person name="Fedrigo O."/>
            <person name="Jarvis E.D."/>
            <person name="Hiller M."/>
            <person name="Vernes S.C."/>
            <person name="Myers E.W."/>
            <person name="Teeling E.C."/>
        </authorList>
    </citation>
    <scope>NUCLEOTIDE SEQUENCE [LARGE SCALE GENOMIC DNA]</scope>
    <source>
        <strain evidence="12">MMyoMyo1</strain>
        <tissue evidence="12">Flight muscle</tissue>
    </source>
</reference>
<comment type="similarity">
    <text evidence="2 11">Belongs to the mitochondrial carrier (TC 2.A.29) family.</text>
</comment>
<keyword evidence="8" id="KW-0408">Iron</keyword>
<evidence type="ECO:0000313" key="12">
    <source>
        <dbReference type="EMBL" id="KAF6349216.1"/>
    </source>
</evidence>
<dbReference type="VEuPathDB" id="HostDB:SLC25A39"/>
<evidence type="ECO:0000256" key="4">
    <source>
        <dbReference type="ARBA" id="ARBA00022692"/>
    </source>
</evidence>
<evidence type="ECO:0000256" key="3">
    <source>
        <dbReference type="ARBA" id="ARBA00022448"/>
    </source>
</evidence>
<evidence type="ECO:0000256" key="9">
    <source>
        <dbReference type="ARBA" id="ARBA00023128"/>
    </source>
</evidence>
<keyword evidence="13" id="KW-1185">Reference proteome</keyword>
<dbReference type="PANTHER" id="PTHR45760">
    <property type="entry name" value="FI19922P1-RELATED"/>
    <property type="match status" value="1"/>
</dbReference>
<evidence type="ECO:0000256" key="5">
    <source>
        <dbReference type="ARBA" id="ARBA00022737"/>
    </source>
</evidence>
<sequence>MADLDAGGISPLQQTVAPGAGAVITSTFLTPLDVVKIHLQSQLPAVTIELMPPFRLWSLLRQIALLPPTHREVPPVLQWCPGTPGPVPKWCPLCHLRSGPHSLHLVMTVPATAIYFRAFLCGRALASDFYAPMVAGALAWAP</sequence>